<dbReference type="Proteomes" id="UP000789572">
    <property type="component" value="Unassembled WGS sequence"/>
</dbReference>
<proteinExistence type="predicted"/>
<dbReference type="OrthoDB" id="544350at2759"/>
<accession>A0A9N9CA42</accession>
<dbReference type="GO" id="GO:0005524">
    <property type="term" value="F:ATP binding"/>
    <property type="evidence" value="ECO:0007669"/>
    <property type="project" value="InterPro"/>
</dbReference>
<dbReference type="PANTHER" id="PTHR44329:SF214">
    <property type="entry name" value="PROTEIN KINASE DOMAIN-CONTAINING PROTEIN"/>
    <property type="match status" value="1"/>
</dbReference>
<dbReference type="PROSITE" id="PS50011">
    <property type="entry name" value="PROTEIN_KINASE_DOM"/>
    <property type="match status" value="1"/>
</dbReference>
<dbReference type="SUPFAM" id="SSF56112">
    <property type="entry name" value="Protein kinase-like (PK-like)"/>
    <property type="match status" value="1"/>
</dbReference>
<keyword evidence="3" id="KW-1185">Reference proteome</keyword>
<reference evidence="2" key="1">
    <citation type="submission" date="2021-06" db="EMBL/GenBank/DDBJ databases">
        <authorList>
            <person name="Kallberg Y."/>
            <person name="Tangrot J."/>
            <person name="Rosling A."/>
        </authorList>
    </citation>
    <scope>NUCLEOTIDE SEQUENCE</scope>
    <source>
        <strain evidence="2">IA702</strain>
    </source>
</reference>
<organism evidence="2 3">
    <name type="scientific">Paraglomus occultum</name>
    <dbReference type="NCBI Taxonomy" id="144539"/>
    <lineage>
        <taxon>Eukaryota</taxon>
        <taxon>Fungi</taxon>
        <taxon>Fungi incertae sedis</taxon>
        <taxon>Mucoromycota</taxon>
        <taxon>Glomeromycotina</taxon>
        <taxon>Glomeromycetes</taxon>
        <taxon>Paraglomerales</taxon>
        <taxon>Paraglomeraceae</taxon>
        <taxon>Paraglomus</taxon>
    </lineage>
</organism>
<dbReference type="GO" id="GO:0004674">
    <property type="term" value="F:protein serine/threonine kinase activity"/>
    <property type="evidence" value="ECO:0007669"/>
    <property type="project" value="TreeGrafter"/>
</dbReference>
<evidence type="ECO:0000259" key="1">
    <source>
        <dbReference type="PROSITE" id="PS50011"/>
    </source>
</evidence>
<protein>
    <submittedName>
        <fullName evidence="2">3267_t:CDS:1</fullName>
    </submittedName>
</protein>
<dbReference type="InterPro" id="IPR001245">
    <property type="entry name" value="Ser-Thr/Tyr_kinase_cat_dom"/>
</dbReference>
<dbReference type="PANTHER" id="PTHR44329">
    <property type="entry name" value="SERINE/THREONINE-PROTEIN KINASE TNNI3K-RELATED"/>
    <property type="match status" value="1"/>
</dbReference>
<dbReference type="InterPro" id="IPR000719">
    <property type="entry name" value="Prot_kinase_dom"/>
</dbReference>
<feature type="domain" description="Protein kinase" evidence="1">
    <location>
        <begin position="70"/>
        <end position="330"/>
    </location>
</feature>
<evidence type="ECO:0000313" key="3">
    <source>
        <dbReference type="Proteomes" id="UP000789572"/>
    </source>
</evidence>
<sequence>MDFLHAVQLTPKDAEISSILSERGSTDPGEESLAEDTDMSLQISDFPNQISRFIENQDDNGLEYIPYEEFSGVELISKGESGCASKAIWKKKHDEVAFVVALKKIYSYDSGGGAVTGVLKELEAYKYIMAAGNTPVPPILKYYGLSQDPATSEPLIVQEYANYGNLWTYLQRHFDQLTWPSRVKHLQRITECLKAIHELGLVHGNLHSGNILVHKNSTYIADLGAGKDDDVIYGVLPYVAPEIFMNGTYSMATDLYCFGVIMWELATGERPMADRPHDIELAHDICNGLRPAIPDHVPACYADLMMQCWDSDPNNRPIAASAYNTLSSWIADGNEIEELKVAEEKKPTSRKEPKTIHPEAVYVSKSLNSLIILTSQRYNLDPVSRLGEIEAEVRADDEHKHNLDQELQINIEPADEHK</sequence>
<dbReference type="Gene3D" id="1.10.510.10">
    <property type="entry name" value="Transferase(Phosphotransferase) domain 1"/>
    <property type="match status" value="1"/>
</dbReference>
<evidence type="ECO:0000313" key="2">
    <source>
        <dbReference type="EMBL" id="CAG8591764.1"/>
    </source>
</evidence>
<gene>
    <name evidence="2" type="ORF">POCULU_LOCUS7011</name>
</gene>
<dbReference type="EMBL" id="CAJVPJ010001454">
    <property type="protein sequence ID" value="CAG8591764.1"/>
    <property type="molecule type" value="Genomic_DNA"/>
</dbReference>
<dbReference type="Pfam" id="PF07714">
    <property type="entry name" value="PK_Tyr_Ser-Thr"/>
    <property type="match status" value="1"/>
</dbReference>
<dbReference type="InterPro" id="IPR051681">
    <property type="entry name" value="Ser/Thr_Kinases-Pseudokinases"/>
</dbReference>
<name>A0A9N9CA42_9GLOM</name>
<dbReference type="InterPro" id="IPR011009">
    <property type="entry name" value="Kinase-like_dom_sf"/>
</dbReference>
<dbReference type="AlphaFoldDB" id="A0A9N9CA42"/>
<comment type="caution">
    <text evidence="2">The sequence shown here is derived from an EMBL/GenBank/DDBJ whole genome shotgun (WGS) entry which is preliminary data.</text>
</comment>